<accession>A0A4Y7TU10</accession>
<organism evidence="2 3">
    <name type="scientific">Coprinellus micaceus</name>
    <name type="common">Glistening ink-cap mushroom</name>
    <name type="synonym">Coprinus micaceus</name>
    <dbReference type="NCBI Taxonomy" id="71717"/>
    <lineage>
        <taxon>Eukaryota</taxon>
        <taxon>Fungi</taxon>
        <taxon>Dikarya</taxon>
        <taxon>Basidiomycota</taxon>
        <taxon>Agaricomycotina</taxon>
        <taxon>Agaricomycetes</taxon>
        <taxon>Agaricomycetidae</taxon>
        <taxon>Agaricales</taxon>
        <taxon>Agaricineae</taxon>
        <taxon>Psathyrellaceae</taxon>
        <taxon>Coprinellus</taxon>
    </lineage>
</organism>
<feature type="region of interest" description="Disordered" evidence="1">
    <location>
        <begin position="1"/>
        <end position="184"/>
    </location>
</feature>
<keyword evidence="3" id="KW-1185">Reference proteome</keyword>
<name>A0A4Y7TU10_COPMI</name>
<feature type="compositionally biased region" description="Low complexity" evidence="1">
    <location>
        <begin position="1"/>
        <end position="10"/>
    </location>
</feature>
<feature type="compositionally biased region" description="Low complexity" evidence="1">
    <location>
        <begin position="157"/>
        <end position="168"/>
    </location>
</feature>
<reference evidence="2 3" key="1">
    <citation type="journal article" date="2019" name="Nat. Ecol. Evol.">
        <title>Megaphylogeny resolves global patterns of mushroom evolution.</title>
        <authorList>
            <person name="Varga T."/>
            <person name="Krizsan K."/>
            <person name="Foldi C."/>
            <person name="Dima B."/>
            <person name="Sanchez-Garcia M."/>
            <person name="Sanchez-Ramirez S."/>
            <person name="Szollosi G.J."/>
            <person name="Szarkandi J.G."/>
            <person name="Papp V."/>
            <person name="Albert L."/>
            <person name="Andreopoulos W."/>
            <person name="Angelini C."/>
            <person name="Antonin V."/>
            <person name="Barry K.W."/>
            <person name="Bougher N.L."/>
            <person name="Buchanan P."/>
            <person name="Buyck B."/>
            <person name="Bense V."/>
            <person name="Catcheside P."/>
            <person name="Chovatia M."/>
            <person name="Cooper J."/>
            <person name="Damon W."/>
            <person name="Desjardin D."/>
            <person name="Finy P."/>
            <person name="Geml J."/>
            <person name="Haridas S."/>
            <person name="Hughes K."/>
            <person name="Justo A."/>
            <person name="Karasinski D."/>
            <person name="Kautmanova I."/>
            <person name="Kiss B."/>
            <person name="Kocsube S."/>
            <person name="Kotiranta H."/>
            <person name="LaButti K.M."/>
            <person name="Lechner B.E."/>
            <person name="Liimatainen K."/>
            <person name="Lipzen A."/>
            <person name="Lukacs Z."/>
            <person name="Mihaltcheva S."/>
            <person name="Morgado L.N."/>
            <person name="Niskanen T."/>
            <person name="Noordeloos M.E."/>
            <person name="Ohm R.A."/>
            <person name="Ortiz-Santana B."/>
            <person name="Ovrebo C."/>
            <person name="Racz N."/>
            <person name="Riley R."/>
            <person name="Savchenko A."/>
            <person name="Shiryaev A."/>
            <person name="Soop K."/>
            <person name="Spirin V."/>
            <person name="Szebenyi C."/>
            <person name="Tomsovsky M."/>
            <person name="Tulloss R.E."/>
            <person name="Uehling J."/>
            <person name="Grigoriev I.V."/>
            <person name="Vagvolgyi C."/>
            <person name="Papp T."/>
            <person name="Martin F.M."/>
            <person name="Miettinen O."/>
            <person name="Hibbett D.S."/>
            <person name="Nagy L.G."/>
        </authorList>
    </citation>
    <scope>NUCLEOTIDE SEQUENCE [LARGE SCALE GENOMIC DNA]</scope>
    <source>
        <strain evidence="2 3">FP101781</strain>
    </source>
</reference>
<feature type="compositionally biased region" description="Basic and acidic residues" evidence="1">
    <location>
        <begin position="49"/>
        <end position="61"/>
    </location>
</feature>
<dbReference type="AlphaFoldDB" id="A0A4Y7TU10"/>
<feature type="compositionally biased region" description="Gly residues" evidence="1">
    <location>
        <begin position="63"/>
        <end position="73"/>
    </location>
</feature>
<dbReference type="Proteomes" id="UP000298030">
    <property type="component" value="Unassembled WGS sequence"/>
</dbReference>
<evidence type="ECO:0000256" key="1">
    <source>
        <dbReference type="SAM" id="MobiDB-lite"/>
    </source>
</evidence>
<comment type="caution">
    <text evidence="2">The sequence shown here is derived from an EMBL/GenBank/DDBJ whole genome shotgun (WGS) entry which is preliminary data.</text>
</comment>
<evidence type="ECO:0000313" key="2">
    <source>
        <dbReference type="EMBL" id="TEB37049.1"/>
    </source>
</evidence>
<feature type="compositionally biased region" description="Pro residues" evidence="1">
    <location>
        <begin position="169"/>
        <end position="181"/>
    </location>
</feature>
<feature type="compositionally biased region" description="Basic residues" evidence="1">
    <location>
        <begin position="124"/>
        <end position="133"/>
    </location>
</feature>
<proteinExistence type="predicted"/>
<feature type="compositionally biased region" description="Polar residues" evidence="1">
    <location>
        <begin position="144"/>
        <end position="156"/>
    </location>
</feature>
<evidence type="ECO:0000313" key="3">
    <source>
        <dbReference type="Proteomes" id="UP000298030"/>
    </source>
</evidence>
<dbReference type="EMBL" id="QPFP01000005">
    <property type="protein sequence ID" value="TEB37049.1"/>
    <property type="molecule type" value="Genomic_DNA"/>
</dbReference>
<protein>
    <submittedName>
        <fullName evidence="2">Uncharacterized protein</fullName>
    </submittedName>
</protein>
<sequence length="237" mass="24280">MRATTTGAAPGPKPKPRPVGQKLAALPGNVVVLGDSSDDGDVAGLLASRGRENGRDGKDGEVGMNGEGNGMRGMDGESGPVEGDGSERRNEGEGDAQIKANASTSTIAHTPPRTPSIQFQPTPRARRASRGRRAGPSAPLGCSTHASPSLSQDRQNPSLALPRASASPSPSPNPLLRPHPVPNLVHERHDVGFVEISSDGEAGFEAGSPAVEEISCVGVVGGGCVYFVRCERAGGDR</sequence>
<gene>
    <name evidence="2" type="ORF">FA13DRAFT_1094465</name>
</gene>